<protein>
    <submittedName>
        <fullName evidence="3">Putative lipase protein</fullName>
    </submittedName>
</protein>
<dbReference type="Gene3D" id="3.40.50.1820">
    <property type="entry name" value="alpha/beta hydrolase"/>
    <property type="match status" value="1"/>
</dbReference>
<keyword evidence="4" id="KW-1185">Reference proteome</keyword>
<proteinExistence type="predicted"/>
<evidence type="ECO:0000259" key="2">
    <source>
        <dbReference type="Pfam" id="PF07859"/>
    </source>
</evidence>
<dbReference type="Pfam" id="PF07859">
    <property type="entry name" value="Abhydrolase_3"/>
    <property type="match status" value="1"/>
</dbReference>
<organism evidence="3 4">
    <name type="scientific">Phaeoacremonium minimum (strain UCR-PA7)</name>
    <name type="common">Esca disease fungus</name>
    <name type="synonym">Togninia minima</name>
    <dbReference type="NCBI Taxonomy" id="1286976"/>
    <lineage>
        <taxon>Eukaryota</taxon>
        <taxon>Fungi</taxon>
        <taxon>Dikarya</taxon>
        <taxon>Ascomycota</taxon>
        <taxon>Pezizomycotina</taxon>
        <taxon>Sordariomycetes</taxon>
        <taxon>Sordariomycetidae</taxon>
        <taxon>Togniniales</taxon>
        <taxon>Togniniaceae</taxon>
        <taxon>Phaeoacremonium</taxon>
    </lineage>
</organism>
<dbReference type="OrthoDB" id="408631at2759"/>
<accession>R8BXV9</accession>
<dbReference type="EMBL" id="KB932792">
    <property type="protein sequence ID" value="EOO04236.1"/>
    <property type="molecule type" value="Genomic_DNA"/>
</dbReference>
<evidence type="ECO:0000313" key="3">
    <source>
        <dbReference type="EMBL" id="EOO04236.1"/>
    </source>
</evidence>
<keyword evidence="1" id="KW-0378">Hydrolase</keyword>
<evidence type="ECO:0000256" key="1">
    <source>
        <dbReference type="ARBA" id="ARBA00022801"/>
    </source>
</evidence>
<dbReference type="PANTHER" id="PTHR48081:SF8">
    <property type="entry name" value="ALPHA_BETA HYDROLASE FOLD-3 DOMAIN-CONTAINING PROTEIN-RELATED"/>
    <property type="match status" value="1"/>
</dbReference>
<dbReference type="InterPro" id="IPR050300">
    <property type="entry name" value="GDXG_lipolytic_enzyme"/>
</dbReference>
<feature type="domain" description="Alpha/beta hydrolase fold-3" evidence="2">
    <location>
        <begin position="78"/>
        <end position="280"/>
    </location>
</feature>
<dbReference type="KEGG" id="tmn:UCRPA7_246"/>
<gene>
    <name evidence="3" type="ORF">UCRPA7_246</name>
</gene>
<dbReference type="InterPro" id="IPR029058">
    <property type="entry name" value="AB_hydrolase_fold"/>
</dbReference>
<evidence type="ECO:0000313" key="4">
    <source>
        <dbReference type="Proteomes" id="UP000014074"/>
    </source>
</evidence>
<dbReference type="InterPro" id="IPR013094">
    <property type="entry name" value="AB_hydrolase_3"/>
</dbReference>
<reference evidence="4" key="1">
    <citation type="journal article" date="2013" name="Genome Announc.">
        <title>Draft genome sequence of the ascomycete Phaeoacremonium aleophilum strain UCR-PA7, a causal agent of the esca disease complex in grapevines.</title>
        <authorList>
            <person name="Blanco-Ulate B."/>
            <person name="Rolshausen P."/>
            <person name="Cantu D."/>
        </authorList>
    </citation>
    <scope>NUCLEOTIDE SEQUENCE [LARGE SCALE GENOMIC DNA]</scope>
    <source>
        <strain evidence="4">UCR-PA7</strain>
    </source>
</reference>
<name>R8BXV9_PHAM7</name>
<dbReference type="AlphaFoldDB" id="R8BXV9"/>
<dbReference type="GO" id="GO:0016787">
    <property type="term" value="F:hydrolase activity"/>
    <property type="evidence" value="ECO:0007669"/>
    <property type="project" value="UniProtKB-KW"/>
</dbReference>
<dbReference type="eggNOG" id="KOG1515">
    <property type="taxonomic scope" value="Eukaryota"/>
</dbReference>
<dbReference type="SUPFAM" id="SSF53474">
    <property type="entry name" value="alpha/beta-Hydrolases"/>
    <property type="match status" value="1"/>
</dbReference>
<sequence length="332" mass="36722">MSEPTPYLDPLSEALFEAVGVIPADIPIEEFREENEQLQAHKELGGVTRESFVVPFEAGVTTWIYKPITHGREPLPVIFFVHGGGWIAGTDLALRTGFAVVFPEYTLAPEAVYPTQQEECYAVLKWISKNGKRKGLKQDTFALVGDSAGGQLGSAVNILSFTRRPKIHIKQNVFISPVADAEATGKETASEFRFFDGPLFTVPLIRRAVKIYIPNERDRTSEEANPRFISDKTAKQFPKTLIITSSADMLESEGKLFGEKLQQAGVDCTVIRAEGQLHDTVVLEGTRNGPTPQVLMALIADQISSALSVKDDKVHKIEDGEGQNGRKRRRRN</sequence>
<dbReference type="GeneID" id="19322711"/>
<dbReference type="Proteomes" id="UP000014074">
    <property type="component" value="Unassembled WGS sequence"/>
</dbReference>
<dbReference type="HOGENOM" id="CLU_012494_6_0_1"/>
<dbReference type="PANTHER" id="PTHR48081">
    <property type="entry name" value="AB HYDROLASE SUPERFAMILY PROTEIN C4A8.06C"/>
    <property type="match status" value="1"/>
</dbReference>
<dbReference type="RefSeq" id="XP_007911034.1">
    <property type="nucleotide sequence ID" value="XM_007912843.1"/>
</dbReference>